<dbReference type="Proteomes" id="UP001181046">
    <property type="component" value="Unassembled WGS sequence"/>
</dbReference>
<sequence>MQKHPFTINQMFRLKQKTLEKRITAYYQTSSDAATVIKLVRLLQIRGELSTEAIDTPCFELIRTLYIQQPGREMKRYFFYFQAYFSQTEWTTLLLHFFPEIPIMKNWREQVILTVYAAMCHKFTVP</sequence>
<evidence type="ECO:0000313" key="1">
    <source>
        <dbReference type="EMBL" id="MDT2759200.1"/>
    </source>
</evidence>
<dbReference type="EMBL" id="JARQAJ010000002">
    <property type="protein sequence ID" value="MDT2759200.1"/>
    <property type="molecule type" value="Genomic_DNA"/>
</dbReference>
<evidence type="ECO:0000313" key="2">
    <source>
        <dbReference type="Proteomes" id="UP001181046"/>
    </source>
</evidence>
<protein>
    <recommendedName>
        <fullName evidence="3">Mga helix-turn-helix domain-containing protein</fullName>
    </recommendedName>
</protein>
<organism evidence="1 2">
    <name type="scientific">Enterococcus xiangfangensis</name>
    <dbReference type="NCBI Taxonomy" id="1296537"/>
    <lineage>
        <taxon>Bacteria</taxon>
        <taxon>Bacillati</taxon>
        <taxon>Bacillota</taxon>
        <taxon>Bacilli</taxon>
        <taxon>Lactobacillales</taxon>
        <taxon>Enterococcaceae</taxon>
        <taxon>Enterococcus</taxon>
    </lineage>
</organism>
<keyword evidence="2" id="KW-1185">Reference proteome</keyword>
<reference evidence="1" key="1">
    <citation type="submission" date="2023-03" db="EMBL/GenBank/DDBJ databases">
        <authorList>
            <person name="Shen W."/>
            <person name="Cai J."/>
        </authorList>
    </citation>
    <scope>NUCLEOTIDE SEQUENCE</scope>
    <source>
        <strain evidence="1">P66-3</strain>
    </source>
</reference>
<proteinExistence type="predicted"/>
<comment type="caution">
    <text evidence="1">The sequence shown here is derived from an EMBL/GenBank/DDBJ whole genome shotgun (WGS) entry which is preliminary data.</text>
</comment>
<gene>
    <name evidence="1" type="ORF">P7H27_05430</name>
</gene>
<dbReference type="RefSeq" id="WP_311829709.1">
    <property type="nucleotide sequence ID" value="NZ_JARQAJ010000002.1"/>
</dbReference>
<accession>A0ABU3FBY1</accession>
<name>A0ABU3FBY1_9ENTE</name>
<evidence type="ECO:0008006" key="3">
    <source>
        <dbReference type="Google" id="ProtNLM"/>
    </source>
</evidence>